<dbReference type="SUPFAM" id="SSF55781">
    <property type="entry name" value="GAF domain-like"/>
    <property type="match status" value="1"/>
</dbReference>
<dbReference type="Pfam" id="PF01590">
    <property type="entry name" value="GAF"/>
    <property type="match status" value="1"/>
</dbReference>
<gene>
    <name evidence="4" type="ORF">GCM10010422_46290</name>
</gene>
<dbReference type="InterPro" id="IPR003018">
    <property type="entry name" value="GAF"/>
</dbReference>
<dbReference type="Gene3D" id="3.30.450.40">
    <property type="match status" value="1"/>
</dbReference>
<dbReference type="Gene3D" id="1.10.10.2840">
    <property type="entry name" value="PucR C-terminal helix-turn-helix domain"/>
    <property type="match status" value="1"/>
</dbReference>
<evidence type="ECO:0000256" key="2">
    <source>
        <dbReference type="SAM" id="MobiDB-lite"/>
    </source>
</evidence>
<evidence type="ECO:0000259" key="3">
    <source>
        <dbReference type="SMART" id="SM00065"/>
    </source>
</evidence>
<dbReference type="InterPro" id="IPR029016">
    <property type="entry name" value="GAF-like_dom_sf"/>
</dbReference>
<proteinExistence type="inferred from homology"/>
<dbReference type="Proteomes" id="UP001501721">
    <property type="component" value="Unassembled WGS sequence"/>
</dbReference>
<name>A0ABN3M305_9ACTN</name>
<dbReference type="Pfam" id="PF17853">
    <property type="entry name" value="GGDEF_2"/>
    <property type="match status" value="1"/>
</dbReference>
<keyword evidence="5" id="KW-1185">Reference proteome</keyword>
<feature type="region of interest" description="Disordered" evidence="2">
    <location>
        <begin position="307"/>
        <end position="328"/>
    </location>
</feature>
<comment type="similarity">
    <text evidence="1">Belongs to the CdaR family.</text>
</comment>
<dbReference type="EMBL" id="BAAATL010000023">
    <property type="protein sequence ID" value="GAA2493881.1"/>
    <property type="molecule type" value="Genomic_DNA"/>
</dbReference>
<dbReference type="Pfam" id="PF13556">
    <property type="entry name" value="HTH_30"/>
    <property type="match status" value="1"/>
</dbReference>
<dbReference type="RefSeq" id="WP_346075758.1">
    <property type="nucleotide sequence ID" value="NZ_BAAATL010000023.1"/>
</dbReference>
<evidence type="ECO:0000256" key="1">
    <source>
        <dbReference type="ARBA" id="ARBA00006754"/>
    </source>
</evidence>
<dbReference type="PANTHER" id="PTHR33744:SF1">
    <property type="entry name" value="DNA-BINDING TRANSCRIPTIONAL ACTIVATOR ADER"/>
    <property type="match status" value="1"/>
</dbReference>
<sequence>MSHRPTSAAPHLRRLVELLAAGAPAEELGAVAAEARRAGVDARDLAEVEGATEAALRVRNTLRQHRRRETELTALFDTAGDLAALRDLDAVLRSIVRRARMLLGTDTAYLTLADEEAGDTYMRVTDGSVSELFQNLRLQLGEGLGGLVAQTARPYASPDYRTDGRFLHTGSIDAGVLDEGLVAILGVPLLLGSGSGGQVIGALFAADRTPRTFAPEEVALLCSLADHAAIAIDTARTMADARLALAELAEANAVIREHSAAMQRAAESHDRLTDLVLRGGDVSDVAAAVAGLLKGEVAVHDGAGWPLTSTGEHGGGGTDGREHPAGAEETTAVEGAARVEKAAGAVETAGAEKAAGVETAGAEEAAALVAAAESSRATAHAVFRDGRWVCAVLAGQELLGCLVLYGRPELDDPDRRLFERSSVVTSLLLLLRRSVAETENRVRGDLITDLLTAPDRDPAGLVARGRRLGIDLDRPHFLLVARTGDAARERLADAAVQYLFGCGGVSAVHEGAAVLLLPCDGTGPGTAARAAAGQLGRLAGVPVTVAGAGPAAGPRAIADAHAEGVRCLRAMHVLGRDGGGACAAELGFVGVLLGDDHDVDGFVAATLGPLLEYDAQRGTQLVRTLRAYFGCGGSLTRAKEELHVHVNTVVQRLDRIHALLGPGWNTPEQTLELQLALRLHLLSGG</sequence>
<dbReference type="InterPro" id="IPR025736">
    <property type="entry name" value="PucR_C-HTH_dom"/>
</dbReference>
<evidence type="ECO:0000313" key="4">
    <source>
        <dbReference type="EMBL" id="GAA2493881.1"/>
    </source>
</evidence>
<dbReference type="SMART" id="SM00065">
    <property type="entry name" value="GAF"/>
    <property type="match status" value="1"/>
</dbReference>
<organism evidence="4 5">
    <name type="scientific">Streptomyces graminearus</name>
    <dbReference type="NCBI Taxonomy" id="284030"/>
    <lineage>
        <taxon>Bacteria</taxon>
        <taxon>Bacillati</taxon>
        <taxon>Actinomycetota</taxon>
        <taxon>Actinomycetes</taxon>
        <taxon>Kitasatosporales</taxon>
        <taxon>Streptomycetaceae</taxon>
        <taxon>Streptomyces</taxon>
    </lineage>
</organism>
<comment type="caution">
    <text evidence="4">The sequence shown here is derived from an EMBL/GenBank/DDBJ whole genome shotgun (WGS) entry which is preliminary data.</text>
</comment>
<reference evidence="4 5" key="1">
    <citation type="journal article" date="2019" name="Int. J. Syst. Evol. Microbiol.">
        <title>The Global Catalogue of Microorganisms (GCM) 10K type strain sequencing project: providing services to taxonomists for standard genome sequencing and annotation.</title>
        <authorList>
            <consortium name="The Broad Institute Genomics Platform"/>
            <consortium name="The Broad Institute Genome Sequencing Center for Infectious Disease"/>
            <person name="Wu L."/>
            <person name="Ma J."/>
        </authorList>
    </citation>
    <scope>NUCLEOTIDE SEQUENCE [LARGE SCALE GENOMIC DNA]</scope>
    <source>
        <strain evidence="4 5">JCM 6923</strain>
    </source>
</reference>
<dbReference type="InterPro" id="IPR041522">
    <property type="entry name" value="CdaR_GGDEF"/>
</dbReference>
<accession>A0ABN3M305</accession>
<dbReference type="InterPro" id="IPR051448">
    <property type="entry name" value="CdaR-like_regulators"/>
</dbReference>
<dbReference type="InterPro" id="IPR042070">
    <property type="entry name" value="PucR_C-HTH_sf"/>
</dbReference>
<dbReference type="PANTHER" id="PTHR33744">
    <property type="entry name" value="CARBOHYDRATE DIACID REGULATOR"/>
    <property type="match status" value="1"/>
</dbReference>
<evidence type="ECO:0000313" key="5">
    <source>
        <dbReference type="Proteomes" id="UP001501721"/>
    </source>
</evidence>
<feature type="domain" description="GAF" evidence="3">
    <location>
        <begin position="87"/>
        <end position="242"/>
    </location>
</feature>
<protein>
    <recommendedName>
        <fullName evidence="3">GAF domain-containing protein</fullName>
    </recommendedName>
</protein>